<evidence type="ECO:0000313" key="1">
    <source>
        <dbReference type="EMBL" id="AGC44302.1"/>
    </source>
</evidence>
<reference evidence="1 2" key="1">
    <citation type="journal article" date="2013" name="Genome Announc.">
        <title>Complete genome sequence of Myxococcus stipitatus strain DSM 14675, a fruiting myxobacterium.</title>
        <authorList>
            <person name="Huntley S."/>
            <person name="Kneip S."/>
            <person name="Treuner-Lange A."/>
            <person name="Sogaard-Andersen L."/>
        </authorList>
    </citation>
    <scope>NUCLEOTIDE SEQUENCE [LARGE SCALE GENOMIC DNA]</scope>
    <source>
        <strain evidence="2">DSM 14675 / JCM 12634 / Mx s8</strain>
    </source>
</reference>
<dbReference type="PATRIC" id="fig|1278073.3.peg.3041"/>
<dbReference type="Proteomes" id="UP000011131">
    <property type="component" value="Chromosome"/>
</dbReference>
<gene>
    <name evidence="1" type="ordered locus">MYSTI_02986</name>
</gene>
<sequence length="313" mass="36873">MGATPPGEDKWDRVGLSALKSLDFLGIPLGARIAHVRGGRRIRRSMARLKKQKNIVTKRSYTAGRVVRQQPVAPEPNRLLKVWRRVLERRLRTRLRGKVAVEVHDNTHTMLTFQRQRALWRLRLHHMFLAAPDDVVQALASFVRKGDPEASTLLDRYIERNRIYIRRLSPAQMRKRIRLEPAGQHHDLERIFDRLNERYFSRRIDAAITYGPAPRVKGPRKSIKMGSYSADSKVIRIHPALDQPVVPRYFVEWIVFHEMLHHIYRTRKGDDGRRCIHPPELMEHEKRFHDYTRAQAWEQENLDLLLRARVSPE</sequence>
<dbReference type="HOGENOM" id="CLU_073040_0_0_7"/>
<organism evidence="1 2">
    <name type="scientific">Myxococcus stipitatus (strain DSM 14675 / JCM 12634 / Mx s8)</name>
    <dbReference type="NCBI Taxonomy" id="1278073"/>
    <lineage>
        <taxon>Bacteria</taxon>
        <taxon>Pseudomonadati</taxon>
        <taxon>Myxococcota</taxon>
        <taxon>Myxococcia</taxon>
        <taxon>Myxococcales</taxon>
        <taxon>Cystobacterineae</taxon>
        <taxon>Myxococcaceae</taxon>
        <taxon>Myxococcus</taxon>
    </lineage>
</organism>
<dbReference type="STRING" id="1278073.MYSTI_02986"/>
<name>L7U9S1_MYXSD</name>
<proteinExistence type="predicted"/>
<dbReference type="KEGG" id="msd:MYSTI_02986"/>
<evidence type="ECO:0000313" key="2">
    <source>
        <dbReference type="Proteomes" id="UP000011131"/>
    </source>
</evidence>
<dbReference type="EMBL" id="CP004025">
    <property type="protein sequence ID" value="AGC44302.1"/>
    <property type="molecule type" value="Genomic_DNA"/>
</dbReference>
<dbReference type="AlphaFoldDB" id="L7U9S1"/>
<protein>
    <recommendedName>
        <fullName evidence="3">SprT-like domain-containing protein</fullName>
    </recommendedName>
</protein>
<accession>L7U9S1</accession>
<evidence type="ECO:0008006" key="3">
    <source>
        <dbReference type="Google" id="ProtNLM"/>
    </source>
</evidence>
<keyword evidence="2" id="KW-1185">Reference proteome</keyword>
<dbReference type="eggNOG" id="COG1451">
    <property type="taxonomic scope" value="Bacteria"/>
</dbReference>